<dbReference type="GO" id="GO:0005886">
    <property type="term" value="C:plasma membrane"/>
    <property type="evidence" value="ECO:0007669"/>
    <property type="project" value="TreeGrafter"/>
</dbReference>
<dbReference type="Gene3D" id="3.30.70.1320">
    <property type="entry name" value="Multidrug efflux transporter AcrB pore domain like"/>
    <property type="match status" value="1"/>
</dbReference>
<gene>
    <name evidence="2" type="primary">czcA_1</name>
    <name evidence="2" type="ORF">Pla123a_28400</name>
</gene>
<feature type="transmembrane region" description="Helical" evidence="1">
    <location>
        <begin position="21"/>
        <end position="39"/>
    </location>
</feature>
<feature type="transmembrane region" description="Helical" evidence="1">
    <location>
        <begin position="358"/>
        <end position="377"/>
    </location>
</feature>
<feature type="transmembrane region" description="Helical" evidence="1">
    <location>
        <begin position="464"/>
        <end position="485"/>
    </location>
</feature>
<keyword evidence="3" id="KW-1185">Reference proteome</keyword>
<evidence type="ECO:0000313" key="3">
    <source>
        <dbReference type="Proteomes" id="UP000318478"/>
    </source>
</evidence>
<name>A0A5C5YMB0_9BACT</name>
<dbReference type="AlphaFoldDB" id="A0A5C5YMB0"/>
<dbReference type="SUPFAM" id="SSF82866">
    <property type="entry name" value="Multidrug efflux transporter AcrB transmembrane domain"/>
    <property type="match status" value="2"/>
</dbReference>
<comment type="caution">
    <text evidence="2">The sequence shown here is derived from an EMBL/GenBank/DDBJ whole genome shotgun (WGS) entry which is preliminary data.</text>
</comment>
<proteinExistence type="predicted"/>
<feature type="transmembrane region" description="Helical" evidence="1">
    <location>
        <begin position="554"/>
        <end position="573"/>
    </location>
</feature>
<dbReference type="PANTHER" id="PTHR32063">
    <property type="match status" value="1"/>
</dbReference>
<sequence length="1052" mass="113319">MALNSAQESSDAMSWLIENALRLRLLVIALAIALVVVGVRTSDEIPLDVFPEFAPPLVEIQTEAPGMATEDIESLISVPIENSLNGVPYVQTVRSKSVLGLSSVRLIFEPGTDLLTARQLVQERLALAARQLPLVARPPVILPPLSSLSRCLKIGMWSDTKSQMEMTTVTRWTIRPRLMAVPGVANVAVWGEKEAELRVTVDPDRLRANNLTLDSVLQTVRDATAVGTGGFVDTPNQRLALRHVPAVYTPEQLGEIVVSFRGPSQPAAGATANAPSPLRIRDVAIVEYDHAPPIGDAIINNRPGLLLIIEKQPWANTLNVTRGVEDAMRELRPAFPGIEYDTTIFRPATFIERALTNLGHSMIAGCVLVVVVLLLFLFDWRSALISATAIPLSLLAAVMVLSWRGGTVNTMVLAGLVIALGEVVDDAIIDVENIIRRLRLNAKSASPQPAFLVVLEASLEVQSAVVYATIIVILAFLPVFFLTGLAGSFFRPLASAYILAILASLVVALTVTPAMSLFLLPQSAQHSSKDGPLVAKLKRWYRGVLGGLLRHSRLALGAALVFFAAVAAMTPWLGEELMPKFRETDFLMHWVEKPGIGIDAMDRITLRASQELLEVPGVRNFGSHIGRATVADEVVGPNFTELWISIDEQDYDQTVAQVQSVVDGYPGLYRDLLTYLSERIKEVLTGTSASIVVRVYGPDLDQLRATAADVASQIADIEGVTTLKVEPQVLVPQIAVEIRPQAASQFGITPGVLMQSVATLVNGTRVGEIYRDQAIYPVVVCGKESLRSDVGSLRDLMIDTPSGAQAPLDALASVTVVPAPNQVLRENASRRLDITCNVSGRDLASVATEIENAVNSGVKFPEGYHPEFLGEYREAKASRQRMLYLCLGSIVAITLLLYIDFGDLRTVGLIFTALPMALLCGVLGVFASGGIVSLGSLVGFVTVLGIAARNAIMLISHYRHLQAEEGVTDRKQLILQGAEERLAPILMTALTTGLALTPLVITGELPGQEIEHPMALVILCGLAGATIVNLFLLPVLYGVFAVVNEESQPTAS</sequence>
<feature type="transmembrane region" description="Helical" evidence="1">
    <location>
        <begin position="982"/>
        <end position="1002"/>
    </location>
</feature>
<keyword evidence="1" id="KW-0812">Transmembrane</keyword>
<dbReference type="Gene3D" id="3.30.70.1430">
    <property type="entry name" value="Multidrug efflux transporter AcrB pore domain"/>
    <property type="match status" value="2"/>
</dbReference>
<dbReference type="EMBL" id="SJPO01000006">
    <property type="protein sequence ID" value="TWT76054.1"/>
    <property type="molecule type" value="Genomic_DNA"/>
</dbReference>
<dbReference type="GO" id="GO:0042910">
    <property type="term" value="F:xenobiotic transmembrane transporter activity"/>
    <property type="evidence" value="ECO:0007669"/>
    <property type="project" value="TreeGrafter"/>
</dbReference>
<feature type="transmembrane region" description="Helical" evidence="1">
    <location>
        <begin position="497"/>
        <end position="520"/>
    </location>
</feature>
<protein>
    <submittedName>
        <fullName evidence="2">Cobalt-zinc-cadmium resistance protein CzcA</fullName>
    </submittedName>
</protein>
<dbReference type="InterPro" id="IPR027463">
    <property type="entry name" value="AcrB_DN_DC_subdom"/>
</dbReference>
<feature type="transmembrane region" description="Helical" evidence="1">
    <location>
        <begin position="882"/>
        <end position="901"/>
    </location>
</feature>
<dbReference type="Pfam" id="PF00873">
    <property type="entry name" value="ACR_tran"/>
    <property type="match status" value="1"/>
</dbReference>
<accession>A0A5C5YMB0</accession>
<dbReference type="SUPFAM" id="SSF82693">
    <property type="entry name" value="Multidrug efflux transporter AcrB pore domain, PN1, PN2, PC1 and PC2 subdomains"/>
    <property type="match status" value="2"/>
</dbReference>
<keyword evidence="1" id="KW-0472">Membrane</keyword>
<dbReference type="Gene3D" id="3.30.70.1440">
    <property type="entry name" value="Multidrug efflux transporter AcrB pore domain"/>
    <property type="match status" value="1"/>
</dbReference>
<feature type="transmembrane region" description="Helical" evidence="1">
    <location>
        <begin position="907"/>
        <end position="927"/>
    </location>
</feature>
<dbReference type="PRINTS" id="PR00702">
    <property type="entry name" value="ACRIFLAVINRP"/>
</dbReference>
<dbReference type="SUPFAM" id="SSF82714">
    <property type="entry name" value="Multidrug efflux transporter AcrB TolC docking domain, DN and DC subdomains"/>
    <property type="match status" value="2"/>
</dbReference>
<dbReference type="Gene3D" id="1.20.1640.10">
    <property type="entry name" value="Multidrug efflux transporter AcrB transmembrane domain"/>
    <property type="match status" value="2"/>
</dbReference>
<dbReference type="Proteomes" id="UP000318478">
    <property type="component" value="Unassembled WGS sequence"/>
</dbReference>
<organism evidence="2 3">
    <name type="scientific">Posidoniimonas polymericola</name>
    <dbReference type="NCBI Taxonomy" id="2528002"/>
    <lineage>
        <taxon>Bacteria</taxon>
        <taxon>Pseudomonadati</taxon>
        <taxon>Planctomycetota</taxon>
        <taxon>Planctomycetia</taxon>
        <taxon>Pirellulales</taxon>
        <taxon>Lacipirellulaceae</taxon>
        <taxon>Posidoniimonas</taxon>
    </lineage>
</organism>
<reference evidence="2 3" key="1">
    <citation type="submission" date="2019-02" db="EMBL/GenBank/DDBJ databases">
        <title>Deep-cultivation of Planctomycetes and their phenomic and genomic characterization uncovers novel biology.</title>
        <authorList>
            <person name="Wiegand S."/>
            <person name="Jogler M."/>
            <person name="Boedeker C."/>
            <person name="Pinto D."/>
            <person name="Vollmers J."/>
            <person name="Rivas-Marin E."/>
            <person name="Kohn T."/>
            <person name="Peeters S.H."/>
            <person name="Heuer A."/>
            <person name="Rast P."/>
            <person name="Oberbeckmann S."/>
            <person name="Bunk B."/>
            <person name="Jeske O."/>
            <person name="Meyerdierks A."/>
            <person name="Storesund J.E."/>
            <person name="Kallscheuer N."/>
            <person name="Luecker S."/>
            <person name="Lage O.M."/>
            <person name="Pohl T."/>
            <person name="Merkel B.J."/>
            <person name="Hornburger P."/>
            <person name="Mueller R.-W."/>
            <person name="Bruemmer F."/>
            <person name="Labrenz M."/>
            <person name="Spormann A.M."/>
            <person name="Op Den Camp H."/>
            <person name="Overmann J."/>
            <person name="Amann R."/>
            <person name="Jetten M.S.M."/>
            <person name="Mascher T."/>
            <person name="Medema M.H."/>
            <person name="Devos D.P."/>
            <person name="Kaster A.-K."/>
            <person name="Ovreas L."/>
            <person name="Rohde M."/>
            <person name="Galperin M.Y."/>
            <person name="Jogler C."/>
        </authorList>
    </citation>
    <scope>NUCLEOTIDE SEQUENCE [LARGE SCALE GENOMIC DNA]</scope>
    <source>
        <strain evidence="2 3">Pla123a</strain>
    </source>
</reference>
<evidence type="ECO:0000256" key="1">
    <source>
        <dbReference type="SAM" id="Phobius"/>
    </source>
</evidence>
<feature type="transmembrane region" description="Helical" evidence="1">
    <location>
        <begin position="1014"/>
        <end position="1040"/>
    </location>
</feature>
<feature type="transmembrane region" description="Helical" evidence="1">
    <location>
        <begin position="384"/>
        <end position="403"/>
    </location>
</feature>
<keyword evidence="1" id="KW-1133">Transmembrane helix</keyword>
<evidence type="ECO:0000313" key="2">
    <source>
        <dbReference type="EMBL" id="TWT76054.1"/>
    </source>
</evidence>
<dbReference type="InterPro" id="IPR001036">
    <property type="entry name" value="Acrflvin-R"/>
</dbReference>
<dbReference type="Gene3D" id="3.30.2090.10">
    <property type="entry name" value="Multidrug efflux transporter AcrB TolC docking domain, DN and DC subdomains"/>
    <property type="match status" value="2"/>
</dbReference>
<feature type="transmembrane region" description="Helical" evidence="1">
    <location>
        <begin position="934"/>
        <end position="955"/>
    </location>
</feature>
<dbReference type="PANTHER" id="PTHR32063:SF4">
    <property type="entry name" value="SLR6043 PROTEIN"/>
    <property type="match status" value="1"/>
</dbReference>